<evidence type="ECO:0000313" key="2">
    <source>
        <dbReference type="EMBL" id="KAF0908693.1"/>
    </source>
</evidence>
<feature type="compositionally biased region" description="Polar residues" evidence="1">
    <location>
        <begin position="1"/>
        <end position="14"/>
    </location>
</feature>
<comment type="caution">
    <text evidence="2">The sequence shown here is derived from an EMBL/GenBank/DDBJ whole genome shotgun (WGS) entry which is preliminary data.</text>
</comment>
<protein>
    <submittedName>
        <fullName evidence="2">Uncharacterized protein</fullName>
    </submittedName>
</protein>
<evidence type="ECO:0000256" key="1">
    <source>
        <dbReference type="SAM" id="MobiDB-lite"/>
    </source>
</evidence>
<dbReference type="EMBL" id="SPHZ02000007">
    <property type="protein sequence ID" value="KAF0908693.1"/>
    <property type="molecule type" value="Genomic_DNA"/>
</dbReference>
<feature type="region of interest" description="Disordered" evidence="1">
    <location>
        <begin position="1"/>
        <end position="20"/>
    </location>
</feature>
<accession>A0A6G1DAB6</accession>
<dbReference type="AlphaFoldDB" id="A0A6G1DAB6"/>
<evidence type="ECO:0000313" key="3">
    <source>
        <dbReference type="Proteomes" id="UP000479710"/>
    </source>
</evidence>
<feature type="region of interest" description="Disordered" evidence="1">
    <location>
        <begin position="193"/>
        <end position="229"/>
    </location>
</feature>
<sequence>MVNTVAQTEPSSQVLAGEERPTWVEVDSGTHAIVADLSHPERHFQIGDRLPPEVEEAIVEAHHPELTKYLAEFRKAEAHFKGISVRSIPRSEIADTDALVKAAANNEPLPVHILYEVLHGSVAQDMDSNATPAPVTAITMTSDWRGPIIDILSSHSEGSCGMEARRLCQKARGYVLVEGALYKTGVCAPCSVASPERRGSAPEEDTSSQHSTRGLSTPPRAHGLMSSQL</sequence>
<name>A0A6G1DAB6_9ORYZ</name>
<organism evidence="2 3">
    <name type="scientific">Oryza meyeriana var. granulata</name>
    <dbReference type="NCBI Taxonomy" id="110450"/>
    <lineage>
        <taxon>Eukaryota</taxon>
        <taxon>Viridiplantae</taxon>
        <taxon>Streptophyta</taxon>
        <taxon>Embryophyta</taxon>
        <taxon>Tracheophyta</taxon>
        <taxon>Spermatophyta</taxon>
        <taxon>Magnoliopsida</taxon>
        <taxon>Liliopsida</taxon>
        <taxon>Poales</taxon>
        <taxon>Poaceae</taxon>
        <taxon>BOP clade</taxon>
        <taxon>Oryzoideae</taxon>
        <taxon>Oryzeae</taxon>
        <taxon>Oryzinae</taxon>
        <taxon>Oryza</taxon>
        <taxon>Oryza meyeriana</taxon>
    </lineage>
</organism>
<gene>
    <name evidence="2" type="ORF">E2562_027244</name>
</gene>
<reference evidence="2 3" key="1">
    <citation type="submission" date="2019-11" db="EMBL/GenBank/DDBJ databases">
        <title>Whole genome sequence of Oryza granulata.</title>
        <authorList>
            <person name="Li W."/>
        </authorList>
    </citation>
    <scope>NUCLEOTIDE SEQUENCE [LARGE SCALE GENOMIC DNA]</scope>
    <source>
        <strain evidence="3">cv. Menghai</strain>
        <tissue evidence="2">Leaf</tissue>
    </source>
</reference>
<keyword evidence="3" id="KW-1185">Reference proteome</keyword>
<proteinExistence type="predicted"/>
<dbReference type="Proteomes" id="UP000479710">
    <property type="component" value="Unassembled WGS sequence"/>
</dbReference>